<feature type="region of interest" description="Disordered" evidence="1">
    <location>
        <begin position="265"/>
        <end position="344"/>
    </location>
</feature>
<feature type="compositionally biased region" description="Basic and acidic residues" evidence="1">
    <location>
        <begin position="443"/>
        <end position="452"/>
    </location>
</feature>
<proteinExistence type="predicted"/>
<feature type="region of interest" description="Disordered" evidence="1">
    <location>
        <begin position="1"/>
        <end position="52"/>
    </location>
</feature>
<name>A0A6A5RQW5_9PLEO</name>
<feature type="compositionally biased region" description="Basic and acidic residues" evidence="1">
    <location>
        <begin position="293"/>
        <end position="302"/>
    </location>
</feature>
<organism evidence="2 3">
    <name type="scientific">Didymella exigua CBS 183.55</name>
    <dbReference type="NCBI Taxonomy" id="1150837"/>
    <lineage>
        <taxon>Eukaryota</taxon>
        <taxon>Fungi</taxon>
        <taxon>Dikarya</taxon>
        <taxon>Ascomycota</taxon>
        <taxon>Pezizomycotina</taxon>
        <taxon>Dothideomycetes</taxon>
        <taxon>Pleosporomycetidae</taxon>
        <taxon>Pleosporales</taxon>
        <taxon>Pleosporineae</taxon>
        <taxon>Didymellaceae</taxon>
        <taxon>Didymella</taxon>
    </lineage>
</organism>
<evidence type="ECO:0000313" key="2">
    <source>
        <dbReference type="EMBL" id="KAF1929558.1"/>
    </source>
</evidence>
<feature type="region of interest" description="Disordered" evidence="1">
    <location>
        <begin position="422"/>
        <end position="452"/>
    </location>
</feature>
<feature type="compositionally biased region" description="Basic and acidic residues" evidence="1">
    <location>
        <begin position="1"/>
        <end position="10"/>
    </location>
</feature>
<dbReference type="AlphaFoldDB" id="A0A6A5RQW5"/>
<dbReference type="EMBL" id="ML978965">
    <property type="protein sequence ID" value="KAF1929558.1"/>
    <property type="molecule type" value="Genomic_DNA"/>
</dbReference>
<gene>
    <name evidence="2" type="ORF">M421DRAFT_4027</name>
</gene>
<feature type="compositionally biased region" description="Polar residues" evidence="1">
    <location>
        <begin position="178"/>
        <end position="196"/>
    </location>
</feature>
<accession>A0A6A5RQW5</accession>
<sequence>MHDTRTRTQWHEFYSPQQDRGHSDPYTPFPAVKSGNDDAEDLSPRASKPFSDLFASETALEPGNAAPPRNKSTVPSITEAQVVSVLTLFPRGIASFEVLKDADVAQSKPGWLKPVAQKQPFFKKHYRRLKDIHDEGPPGEAQLFLAGMNSYWKERKATVEFEMYSRRLKDEANPKPLSESTGQQRHAGQTLRQSHGMTDRHKPRTRKDSAVSYGNISCSSQEVPVKLWRTVLEMNTNKPLPPMPPLQATPRGRAMYINKLLPRLPRDCSSGPEKQGGAYPSLLPPTGKSAPSKAEKAHDALKAKISRPVPITRTVNNHPPDPAPALSEKAKGKPNTPSSPTWLDRLAHPTLPAIPTMPAMPTFGKPKKRPASDESFTCQGLREGNVFVEMIMGGGALSAGTARPVKSVDETSIDMPEINLVPEPLFTGRGGDGSPWGGGDAEAELRSSARWV</sequence>
<dbReference type="GeneID" id="54347903"/>
<keyword evidence="3" id="KW-1185">Reference proteome</keyword>
<dbReference type="Proteomes" id="UP000800082">
    <property type="component" value="Unassembled WGS sequence"/>
</dbReference>
<dbReference type="RefSeq" id="XP_033449806.1">
    <property type="nucleotide sequence ID" value="XM_033590242.1"/>
</dbReference>
<evidence type="ECO:0000256" key="1">
    <source>
        <dbReference type="SAM" id="MobiDB-lite"/>
    </source>
</evidence>
<feature type="compositionally biased region" description="Gly residues" evidence="1">
    <location>
        <begin position="428"/>
        <end position="440"/>
    </location>
</feature>
<feature type="region of interest" description="Disordered" evidence="1">
    <location>
        <begin position="170"/>
        <end position="213"/>
    </location>
</feature>
<protein>
    <submittedName>
        <fullName evidence="2">Uncharacterized protein</fullName>
    </submittedName>
</protein>
<evidence type="ECO:0000313" key="3">
    <source>
        <dbReference type="Proteomes" id="UP000800082"/>
    </source>
</evidence>
<reference evidence="2" key="1">
    <citation type="journal article" date="2020" name="Stud. Mycol.">
        <title>101 Dothideomycetes genomes: a test case for predicting lifestyles and emergence of pathogens.</title>
        <authorList>
            <person name="Haridas S."/>
            <person name="Albert R."/>
            <person name="Binder M."/>
            <person name="Bloem J."/>
            <person name="Labutti K."/>
            <person name="Salamov A."/>
            <person name="Andreopoulos B."/>
            <person name="Baker S."/>
            <person name="Barry K."/>
            <person name="Bills G."/>
            <person name="Bluhm B."/>
            <person name="Cannon C."/>
            <person name="Castanera R."/>
            <person name="Culley D."/>
            <person name="Daum C."/>
            <person name="Ezra D."/>
            <person name="Gonzalez J."/>
            <person name="Henrissat B."/>
            <person name="Kuo A."/>
            <person name="Liang C."/>
            <person name="Lipzen A."/>
            <person name="Lutzoni F."/>
            <person name="Magnuson J."/>
            <person name="Mondo S."/>
            <person name="Nolan M."/>
            <person name="Ohm R."/>
            <person name="Pangilinan J."/>
            <person name="Park H.-J."/>
            <person name="Ramirez L."/>
            <person name="Alfaro M."/>
            <person name="Sun H."/>
            <person name="Tritt A."/>
            <person name="Yoshinaga Y."/>
            <person name="Zwiers L.-H."/>
            <person name="Turgeon B."/>
            <person name="Goodwin S."/>
            <person name="Spatafora J."/>
            <person name="Crous P."/>
            <person name="Grigoriev I."/>
        </authorList>
    </citation>
    <scope>NUCLEOTIDE SEQUENCE</scope>
    <source>
        <strain evidence="2">CBS 183.55</strain>
    </source>
</reference>
<dbReference type="OrthoDB" id="3795697at2759"/>